<proteinExistence type="predicted"/>
<dbReference type="STRING" id="1314777.A0A164MF58"/>
<evidence type="ECO:0000313" key="1">
    <source>
        <dbReference type="EMBL" id="KZS86652.1"/>
    </source>
</evidence>
<accession>A0A164MF58</accession>
<sequence>MKKQENIGEKGWKEAPLNISIPLGAPLSADYTVPGLRHRSIVDIIKRVLTTDPNAENFHLYPHKQHYTKPGTNTTERVYGDIFSSDSFIRAHEDLQKLPGEPGCDLERVVIGLQFWSDATVLTNFGSAKLWPVYMSLGNQNKYERNSPLENAAHDVAHIPFLPDNVKDFILRKTGKSAKGPVLTHCRRELFHQTWTTLLDDEFLAAYQHGMVIKFADGVTRRAFPRILTYSADYPEKVLIATIRDLGLCPCPRCTVKKADIGQLGTDADAKKRHEDTRRNDAQYRNRVKASRREVYDRGKAVNSAAVDAFLKEFSEVPTNNAFLQRLGPHGFDVFKMLVVDLLHEFEIGEWKTFLAHLIRILTTLGEDKISELDDRYRKVPPFGRDTIRSFADNVSEMKRLAARDYEDILQVCTWNISAQVLRLMNDSLVCHSLL</sequence>
<dbReference type="Pfam" id="PF18759">
    <property type="entry name" value="Plavaka"/>
    <property type="match status" value="1"/>
</dbReference>
<dbReference type="InterPro" id="IPR041078">
    <property type="entry name" value="Plavaka"/>
</dbReference>
<reference evidence="1 2" key="1">
    <citation type="journal article" date="2016" name="Mol. Biol. Evol.">
        <title>Comparative Genomics of Early-Diverging Mushroom-Forming Fungi Provides Insights into the Origins of Lignocellulose Decay Capabilities.</title>
        <authorList>
            <person name="Nagy L.G."/>
            <person name="Riley R."/>
            <person name="Tritt A."/>
            <person name="Adam C."/>
            <person name="Daum C."/>
            <person name="Floudas D."/>
            <person name="Sun H."/>
            <person name="Yadav J.S."/>
            <person name="Pangilinan J."/>
            <person name="Larsson K.H."/>
            <person name="Matsuura K."/>
            <person name="Barry K."/>
            <person name="Labutti K."/>
            <person name="Kuo R."/>
            <person name="Ohm R.A."/>
            <person name="Bhattacharya S.S."/>
            <person name="Shirouzu T."/>
            <person name="Yoshinaga Y."/>
            <person name="Martin F.M."/>
            <person name="Grigoriev I.V."/>
            <person name="Hibbett D.S."/>
        </authorList>
    </citation>
    <scope>NUCLEOTIDE SEQUENCE [LARGE SCALE GENOMIC DNA]</scope>
    <source>
        <strain evidence="1 2">HHB9708</strain>
    </source>
</reference>
<dbReference type="AlphaFoldDB" id="A0A164MF58"/>
<name>A0A164MF58_9AGAM</name>
<protein>
    <submittedName>
        <fullName evidence="1">Uncharacterized protein</fullName>
    </submittedName>
</protein>
<keyword evidence="2" id="KW-1185">Reference proteome</keyword>
<dbReference type="Proteomes" id="UP000076722">
    <property type="component" value="Unassembled WGS sequence"/>
</dbReference>
<gene>
    <name evidence="1" type="ORF">SISNIDRAFT_476451</name>
</gene>
<dbReference type="EMBL" id="KV419476">
    <property type="protein sequence ID" value="KZS86652.1"/>
    <property type="molecule type" value="Genomic_DNA"/>
</dbReference>
<dbReference type="OrthoDB" id="3208495at2759"/>
<evidence type="ECO:0000313" key="2">
    <source>
        <dbReference type="Proteomes" id="UP000076722"/>
    </source>
</evidence>
<organism evidence="1 2">
    <name type="scientific">Sistotremastrum niveocremeum HHB9708</name>
    <dbReference type="NCBI Taxonomy" id="1314777"/>
    <lineage>
        <taxon>Eukaryota</taxon>
        <taxon>Fungi</taxon>
        <taxon>Dikarya</taxon>
        <taxon>Basidiomycota</taxon>
        <taxon>Agaricomycotina</taxon>
        <taxon>Agaricomycetes</taxon>
        <taxon>Sistotremastrales</taxon>
        <taxon>Sistotremastraceae</taxon>
        <taxon>Sertulicium</taxon>
        <taxon>Sertulicium niveocremeum</taxon>
    </lineage>
</organism>